<feature type="non-terminal residue" evidence="7">
    <location>
        <position position="1"/>
    </location>
</feature>
<evidence type="ECO:0000256" key="2">
    <source>
        <dbReference type="ARBA" id="ARBA00022679"/>
    </source>
</evidence>
<protein>
    <recommendedName>
        <fullName evidence="6">Protein arginine N-methyltransferase domain-containing protein</fullName>
    </recommendedName>
</protein>
<organism evidence="7 8">
    <name type="scientific">Genlisea aurea</name>
    <dbReference type="NCBI Taxonomy" id="192259"/>
    <lineage>
        <taxon>Eukaryota</taxon>
        <taxon>Viridiplantae</taxon>
        <taxon>Streptophyta</taxon>
        <taxon>Embryophyta</taxon>
        <taxon>Tracheophyta</taxon>
        <taxon>Spermatophyta</taxon>
        <taxon>Magnoliopsida</taxon>
        <taxon>eudicotyledons</taxon>
        <taxon>Gunneridae</taxon>
        <taxon>Pentapetalae</taxon>
        <taxon>asterids</taxon>
        <taxon>lamiids</taxon>
        <taxon>Lamiales</taxon>
        <taxon>Lentibulariaceae</taxon>
        <taxon>Genlisea</taxon>
    </lineage>
</organism>
<proteinExistence type="predicted"/>
<dbReference type="AlphaFoldDB" id="S8CZG7"/>
<sequence>QVMAAEAGGRMFQLWTDPLTGNSEWIVVEGGEDYDGDDINHPKLLLATTSYLDMLNDTCRNNAFRRAIENTVTGPCRVLDIGAGTGLLSMMAARAMGHLSDSKEVMVTACESYLPMFKLMRSVLRANCFDRKIKIINKRSDELEVGLDISSRADVLVSEILDSELLGEGLIPTLQHAHDKLLVKNPRTVPYRATTFAQLVECKYLWEVNDLVQRDTEASDGVRLTPTGMPARIGIKRRQQHALHCNALKDEIKLLSAPFEVFEFDFWRRPDSSRETKLHVKIINDGTVHAIISWWLLHLDAEGTIYCTGPAWLHSLSDVEESKSSLHGHGHGQWCDHWKQTVWFAPDSGVPVRKDDRVLLLATHTETAISYEFENSSTESTDQDNEIQIALTPERSALYGDSGWRSLMINATKKILHDRANPLCLVADDSIFLAICISHFSKNPSLIPLFPGLGKKGVHYLQTVDNTLRIDFPKRQKDLLLSLQGSDHKKIDLLVAEPFYDANSDALPWKNLRFWKVRTMVDEFLSDDVKVMPCRGLLRACAMYLPDLWRSRRCVNEIEGFDHSAVNNTFGACGDSPLGNVATPFLACSVWQCGETKVLSGTVTVLEFDFSKPMTNATRSGRAQVPFTESGICCHGFVVWVDWLMDIDGTMLLSTGPDKREWKQGVKLLNQPLHVELRNSVEIEATFDESNAEL</sequence>
<dbReference type="PROSITE" id="PS51678">
    <property type="entry name" value="SAM_MT_PRMT"/>
    <property type="match status" value="1"/>
</dbReference>
<feature type="non-terminal residue" evidence="7">
    <location>
        <position position="694"/>
    </location>
</feature>
<feature type="domain" description="Protein arginine N-methyltransferase" evidence="6">
    <location>
        <begin position="593"/>
        <end position="690"/>
    </location>
</feature>
<dbReference type="InterPro" id="IPR029063">
    <property type="entry name" value="SAM-dependent_MTases_sf"/>
</dbReference>
<feature type="domain" description="Protein arginine N-methyltransferase" evidence="6">
    <location>
        <begin position="251"/>
        <end position="361"/>
    </location>
</feature>
<keyword evidence="3 5" id="KW-0949">S-adenosyl-L-methionine</keyword>
<dbReference type="FunFam" id="3.40.50.150:FF:000167">
    <property type="entry name" value="Protein arginine N-methyltransferase"/>
    <property type="match status" value="1"/>
</dbReference>
<dbReference type="Pfam" id="PF22528">
    <property type="entry name" value="PRMT_C"/>
    <property type="match status" value="2"/>
</dbReference>
<dbReference type="FunFam" id="3.40.50.150:FF:000070">
    <property type="entry name" value="Protein arginine N-methyltransferase 7"/>
    <property type="match status" value="1"/>
</dbReference>
<dbReference type="PANTHER" id="PTHR11006">
    <property type="entry name" value="PROTEIN ARGININE N-METHYLTRANSFERASE"/>
    <property type="match status" value="1"/>
</dbReference>
<dbReference type="PANTHER" id="PTHR11006:SF4">
    <property type="entry name" value="PROTEIN ARGININE N-METHYLTRANSFERASE 7"/>
    <property type="match status" value="1"/>
</dbReference>
<name>S8CZG7_9LAMI</name>
<dbReference type="EMBL" id="AUSU01001662">
    <property type="protein sequence ID" value="EPS70481.1"/>
    <property type="molecule type" value="Genomic_DNA"/>
</dbReference>
<dbReference type="InterPro" id="IPR055135">
    <property type="entry name" value="PRMT_dom"/>
</dbReference>
<evidence type="ECO:0000313" key="7">
    <source>
        <dbReference type="EMBL" id="EPS70481.1"/>
    </source>
</evidence>
<keyword evidence="1 5" id="KW-0489">Methyltransferase</keyword>
<evidence type="ECO:0000256" key="4">
    <source>
        <dbReference type="ARBA" id="ARBA00022737"/>
    </source>
</evidence>
<evidence type="ECO:0000259" key="6">
    <source>
        <dbReference type="Pfam" id="PF22528"/>
    </source>
</evidence>
<dbReference type="InterPro" id="IPR025799">
    <property type="entry name" value="Arg_MeTrfase"/>
</dbReference>
<dbReference type="Gene3D" id="3.40.50.150">
    <property type="entry name" value="Vaccinia Virus protein VP39"/>
    <property type="match status" value="2"/>
</dbReference>
<evidence type="ECO:0000256" key="1">
    <source>
        <dbReference type="ARBA" id="ARBA00022603"/>
    </source>
</evidence>
<gene>
    <name evidence="7" type="ORF">M569_04274</name>
</gene>
<comment type="caution">
    <text evidence="7">The sequence shown here is derived from an EMBL/GenBank/DDBJ whole genome shotgun (WGS) entry which is preliminary data.</text>
</comment>
<dbReference type="GO" id="GO:0016274">
    <property type="term" value="F:protein-arginine N-methyltransferase activity"/>
    <property type="evidence" value="ECO:0007669"/>
    <property type="project" value="InterPro"/>
</dbReference>
<evidence type="ECO:0000256" key="3">
    <source>
        <dbReference type="ARBA" id="ARBA00022691"/>
    </source>
</evidence>
<dbReference type="GO" id="GO:0042054">
    <property type="term" value="F:histone methyltransferase activity"/>
    <property type="evidence" value="ECO:0007669"/>
    <property type="project" value="TreeGrafter"/>
</dbReference>
<dbReference type="GO" id="GO:0032259">
    <property type="term" value="P:methylation"/>
    <property type="evidence" value="ECO:0007669"/>
    <property type="project" value="UniProtKB-KW"/>
</dbReference>
<keyword evidence="2 5" id="KW-0808">Transferase</keyword>
<dbReference type="Proteomes" id="UP000015453">
    <property type="component" value="Unassembled WGS sequence"/>
</dbReference>
<keyword evidence="8" id="KW-1185">Reference proteome</keyword>
<evidence type="ECO:0000256" key="5">
    <source>
        <dbReference type="PROSITE-ProRule" id="PRU01015"/>
    </source>
</evidence>
<dbReference type="SUPFAM" id="SSF53335">
    <property type="entry name" value="S-adenosyl-L-methionine-dependent methyltransferases"/>
    <property type="match status" value="2"/>
</dbReference>
<keyword evidence="4" id="KW-0677">Repeat</keyword>
<dbReference type="OrthoDB" id="412876at2759"/>
<accession>S8CZG7</accession>
<reference evidence="7 8" key="1">
    <citation type="journal article" date="2013" name="BMC Genomics">
        <title>The miniature genome of a carnivorous plant Genlisea aurea contains a low number of genes and short non-coding sequences.</title>
        <authorList>
            <person name="Leushkin E.V."/>
            <person name="Sutormin R.A."/>
            <person name="Nabieva E.R."/>
            <person name="Penin A.A."/>
            <person name="Kondrashov A.S."/>
            <person name="Logacheva M.D."/>
        </authorList>
    </citation>
    <scope>NUCLEOTIDE SEQUENCE [LARGE SCALE GENOMIC DNA]</scope>
</reference>
<evidence type="ECO:0000313" key="8">
    <source>
        <dbReference type="Proteomes" id="UP000015453"/>
    </source>
</evidence>
<dbReference type="Gene3D" id="2.70.160.11">
    <property type="entry name" value="Hnrnp arginine n-methyltransferase1"/>
    <property type="match status" value="2"/>
</dbReference>